<protein>
    <recommendedName>
        <fullName evidence="4">Integrase catalytic domain-containing protein</fullName>
    </recommendedName>
</protein>
<reference evidence="2" key="1">
    <citation type="journal article" date="2020" name="New Phytol.">
        <title>Comparative genomics reveals dynamic genome evolution in host specialist ectomycorrhizal fungi.</title>
        <authorList>
            <person name="Lofgren L.A."/>
            <person name="Nguyen N.H."/>
            <person name="Vilgalys R."/>
            <person name="Ruytinx J."/>
            <person name="Liao H.L."/>
            <person name="Branco S."/>
            <person name="Kuo A."/>
            <person name="LaButti K."/>
            <person name="Lipzen A."/>
            <person name="Andreopoulos W."/>
            <person name="Pangilinan J."/>
            <person name="Riley R."/>
            <person name="Hundley H."/>
            <person name="Na H."/>
            <person name="Barry K."/>
            <person name="Grigoriev I.V."/>
            <person name="Stajich J.E."/>
            <person name="Kennedy P.G."/>
        </authorList>
    </citation>
    <scope>NUCLEOTIDE SEQUENCE</scope>
    <source>
        <strain evidence="2">S12</strain>
    </source>
</reference>
<proteinExistence type="predicted"/>
<accession>A0A9P7A912</accession>
<dbReference type="PANTHER" id="PTHR46177">
    <property type="entry name" value="INTEGRASE CATALYTIC DOMAIN-CONTAINING PROTEIN"/>
    <property type="match status" value="1"/>
</dbReference>
<feature type="compositionally biased region" description="Polar residues" evidence="1">
    <location>
        <begin position="97"/>
        <end position="106"/>
    </location>
</feature>
<evidence type="ECO:0008006" key="4">
    <source>
        <dbReference type="Google" id="ProtNLM"/>
    </source>
</evidence>
<dbReference type="EMBL" id="JABBWE010000135">
    <property type="protein sequence ID" value="KAG1784642.1"/>
    <property type="molecule type" value="Genomic_DNA"/>
</dbReference>
<evidence type="ECO:0000313" key="2">
    <source>
        <dbReference type="EMBL" id="KAG1784642.1"/>
    </source>
</evidence>
<dbReference type="AlphaFoldDB" id="A0A9P7A912"/>
<feature type="region of interest" description="Disordered" evidence="1">
    <location>
        <begin position="211"/>
        <end position="242"/>
    </location>
</feature>
<name>A0A9P7A912_9AGAM</name>
<comment type="caution">
    <text evidence="2">The sequence shown here is derived from an EMBL/GenBank/DDBJ whole genome shotgun (WGS) entry which is preliminary data.</text>
</comment>
<feature type="region of interest" description="Disordered" evidence="1">
    <location>
        <begin position="90"/>
        <end position="122"/>
    </location>
</feature>
<keyword evidence="3" id="KW-1185">Reference proteome</keyword>
<evidence type="ECO:0000256" key="1">
    <source>
        <dbReference type="SAM" id="MobiDB-lite"/>
    </source>
</evidence>
<dbReference type="PANTHER" id="PTHR46177:SF1">
    <property type="entry name" value="INTEGRASE CATALYTIC DOMAIN-CONTAINING PROTEIN"/>
    <property type="match status" value="1"/>
</dbReference>
<sequence>MLTQPRSHDQFSNCQAALPLGYIALYTVDYVYQAHCHAAITLLSAIESVVFGPVNFQGMRADDFGNTQPSLPDILSSDLFMDSDPYDADALDHGSFDESQPPSTRVPNPEGRNQHGECPPKNDQFIQNILAQYHHDNITNRKKISRLLKAEHGITMRQFGLLGSNQSTHSLPNSTKRQLVLDQLAQDPLHRRGPRLVREAIVADTGNLLTRRHEPDGFAQREPSRKKTSRQPLVSLGPHHQWSGDGHNKLSKIGFPIWAIRDQWSGKWLGMWVVPNNRLKTTIAYLYLSLVYEIGGMPLQMTTDCGSETTEVYGFANALRVFTTSRLSVAGFACESNGETM</sequence>
<gene>
    <name evidence="2" type="ORF">HD556DRAFT_1462847</name>
</gene>
<dbReference type="OrthoDB" id="5392716at2759"/>
<dbReference type="Proteomes" id="UP000719766">
    <property type="component" value="Unassembled WGS sequence"/>
</dbReference>
<dbReference type="RefSeq" id="XP_041152127.1">
    <property type="nucleotide sequence ID" value="XM_041308282.1"/>
</dbReference>
<dbReference type="GeneID" id="64602046"/>
<evidence type="ECO:0000313" key="3">
    <source>
        <dbReference type="Proteomes" id="UP000719766"/>
    </source>
</evidence>
<organism evidence="2 3">
    <name type="scientific">Suillus plorans</name>
    <dbReference type="NCBI Taxonomy" id="116603"/>
    <lineage>
        <taxon>Eukaryota</taxon>
        <taxon>Fungi</taxon>
        <taxon>Dikarya</taxon>
        <taxon>Basidiomycota</taxon>
        <taxon>Agaricomycotina</taxon>
        <taxon>Agaricomycetes</taxon>
        <taxon>Agaricomycetidae</taxon>
        <taxon>Boletales</taxon>
        <taxon>Suillineae</taxon>
        <taxon>Suillaceae</taxon>
        <taxon>Suillus</taxon>
    </lineage>
</organism>